<evidence type="ECO:0000313" key="2">
    <source>
        <dbReference type="Proteomes" id="UP001595840"/>
    </source>
</evidence>
<keyword evidence="2" id="KW-1185">Reference proteome</keyword>
<protein>
    <submittedName>
        <fullName evidence="1">Ribonucleotide reductase subunit alpha</fullName>
    </submittedName>
</protein>
<dbReference type="RefSeq" id="WP_290260609.1">
    <property type="nucleotide sequence ID" value="NZ_JAUFQG010000004.1"/>
</dbReference>
<organism evidence="1 2">
    <name type="scientific">Simiduia curdlanivorans</name>
    <dbReference type="NCBI Taxonomy" id="1492769"/>
    <lineage>
        <taxon>Bacteria</taxon>
        <taxon>Pseudomonadati</taxon>
        <taxon>Pseudomonadota</taxon>
        <taxon>Gammaproteobacteria</taxon>
        <taxon>Cellvibrionales</taxon>
        <taxon>Cellvibrionaceae</taxon>
        <taxon>Simiduia</taxon>
    </lineage>
</organism>
<dbReference type="Proteomes" id="UP001595840">
    <property type="component" value="Unassembled WGS sequence"/>
</dbReference>
<proteinExistence type="predicted"/>
<name>A0ABV8V4F7_9GAMM</name>
<gene>
    <name evidence="1" type="ORF">ACFOX3_08570</name>
</gene>
<evidence type="ECO:0000313" key="1">
    <source>
        <dbReference type="EMBL" id="MFC4362354.1"/>
    </source>
</evidence>
<dbReference type="EMBL" id="JBHSCX010000006">
    <property type="protein sequence ID" value="MFC4362354.1"/>
    <property type="molecule type" value="Genomic_DNA"/>
</dbReference>
<reference evidence="2" key="1">
    <citation type="journal article" date="2019" name="Int. J. Syst. Evol. Microbiol.">
        <title>The Global Catalogue of Microorganisms (GCM) 10K type strain sequencing project: providing services to taxonomists for standard genome sequencing and annotation.</title>
        <authorList>
            <consortium name="The Broad Institute Genomics Platform"/>
            <consortium name="The Broad Institute Genome Sequencing Center for Infectious Disease"/>
            <person name="Wu L."/>
            <person name="Ma J."/>
        </authorList>
    </citation>
    <scope>NUCLEOTIDE SEQUENCE [LARGE SCALE GENOMIC DNA]</scope>
    <source>
        <strain evidence="2">CECT 8570</strain>
    </source>
</reference>
<accession>A0ABV8V4F7</accession>
<comment type="caution">
    <text evidence="1">The sequence shown here is derived from an EMBL/GenBank/DDBJ whole genome shotgun (WGS) entry which is preliminary data.</text>
</comment>
<sequence>MINNFSDLIRMASEQKDAQRMLLLFASAESEGKSPDQQSERGTLSPVMCVDKLPADIKSFKALVAEADSISPEWDMMFVAGLSGKGPIAPSEKDAEPYLNKMTSDIKTGQDLSQYLVFDRTENLLMFDRQ</sequence>